<proteinExistence type="predicted"/>
<reference evidence="3" key="1">
    <citation type="journal article" date="2015" name="BMC Genomics">
        <title>Draft genome of a commonly misdiagnosed multidrug resistant pathogen Candida auris.</title>
        <authorList>
            <person name="Chatterjee S."/>
            <person name="Alampalli S.V."/>
            <person name="Nageshan R.K."/>
            <person name="Chettiar S.T."/>
            <person name="Joshi S."/>
            <person name="Tatu U.S."/>
        </authorList>
    </citation>
    <scope>NUCLEOTIDE SEQUENCE [LARGE SCALE GENOMIC DNA]</scope>
    <source>
        <strain evidence="3">6684</strain>
    </source>
</reference>
<dbReference type="VEuPathDB" id="FungiDB:CJI96_0002601"/>
<dbReference type="InterPro" id="IPR050403">
    <property type="entry name" value="Myosin_RLC"/>
</dbReference>
<dbReference type="EMBL" id="LGST01000002">
    <property type="protein sequence ID" value="KNE02675.1"/>
    <property type="molecule type" value="Genomic_DNA"/>
</dbReference>
<accession>A0A0L0P8Y3</accession>
<evidence type="ECO:0008006" key="4">
    <source>
        <dbReference type="Google" id="ProtNLM"/>
    </source>
</evidence>
<keyword evidence="1" id="KW-0677">Repeat</keyword>
<dbReference type="VEuPathDB" id="FungiDB:CJJ07_000825"/>
<evidence type="ECO:0000256" key="1">
    <source>
        <dbReference type="ARBA" id="ARBA00022737"/>
    </source>
</evidence>
<dbReference type="VEuPathDB" id="FungiDB:CJI97_004142"/>
<comment type="caution">
    <text evidence="2">The sequence shown here is derived from an EMBL/GenBank/DDBJ whole genome shotgun (WGS) entry which is preliminary data.</text>
</comment>
<dbReference type="InterPro" id="IPR011992">
    <property type="entry name" value="EF-hand-dom_pair"/>
</dbReference>
<sequence>MLHLSTLSNAQKVQIRNAFLLIDSDSKDSVISKSDLVNVHKTLGVPVPPDSELKEMLGGEELVNFTKFSQIMASEFSKIDDRTTISNALQVFAKKGLTPAQVDADKLKEACCSVQLGEIGSGDHRLLRAAFDKLTKGFVSEQMDGSKIFMAEKWLDAYIE</sequence>
<evidence type="ECO:0000313" key="3">
    <source>
        <dbReference type="Proteomes" id="UP000037122"/>
    </source>
</evidence>
<protein>
    <recommendedName>
        <fullName evidence="4">EF-hand domain-containing protein</fullName>
    </recommendedName>
</protein>
<dbReference type="Gene3D" id="1.10.238.10">
    <property type="entry name" value="EF-hand"/>
    <property type="match status" value="1"/>
</dbReference>
<dbReference type="SUPFAM" id="SSF47473">
    <property type="entry name" value="EF-hand"/>
    <property type="match status" value="1"/>
</dbReference>
<organism evidence="2 3">
    <name type="scientific">Candidozyma auris</name>
    <name type="common">Yeast</name>
    <name type="synonym">Candida auris</name>
    <dbReference type="NCBI Taxonomy" id="498019"/>
    <lineage>
        <taxon>Eukaryota</taxon>
        <taxon>Fungi</taxon>
        <taxon>Dikarya</taxon>
        <taxon>Ascomycota</taxon>
        <taxon>Saccharomycotina</taxon>
        <taxon>Pichiomycetes</taxon>
        <taxon>Metschnikowiaceae</taxon>
        <taxon>Candidozyma</taxon>
    </lineage>
</organism>
<dbReference type="VEuPathDB" id="FungiDB:QG37_00047"/>
<dbReference type="VEuPathDB" id="FungiDB:B9J08_004074"/>
<name>A0A0L0P8Y3_CANAR</name>
<dbReference type="PANTHER" id="PTHR23049">
    <property type="entry name" value="MYOSIN REGULATORY LIGHT CHAIN 2"/>
    <property type="match status" value="1"/>
</dbReference>
<dbReference type="Proteomes" id="UP000037122">
    <property type="component" value="Unassembled WGS sequence"/>
</dbReference>
<evidence type="ECO:0000313" key="2">
    <source>
        <dbReference type="EMBL" id="KNE02675.1"/>
    </source>
</evidence>
<dbReference type="AlphaFoldDB" id="A0A0L0P8Y3"/>
<gene>
    <name evidence="2" type="ORF">QG37_00047</name>
</gene>